<feature type="region of interest" description="Disordered" evidence="1">
    <location>
        <begin position="1564"/>
        <end position="1583"/>
    </location>
</feature>
<feature type="region of interest" description="Disordered" evidence="1">
    <location>
        <begin position="1515"/>
        <end position="1547"/>
    </location>
</feature>
<feature type="region of interest" description="Disordered" evidence="1">
    <location>
        <begin position="1743"/>
        <end position="1773"/>
    </location>
</feature>
<dbReference type="NCBIfam" id="NF047352">
    <property type="entry name" value="P_loop_sacsin"/>
    <property type="match status" value="1"/>
</dbReference>
<dbReference type="Proteomes" id="UP000070501">
    <property type="component" value="Unassembled WGS sequence"/>
</dbReference>
<feature type="compositionally biased region" description="Polar residues" evidence="1">
    <location>
        <begin position="1568"/>
        <end position="1578"/>
    </location>
</feature>
<keyword evidence="4" id="KW-1185">Reference proteome</keyword>
<reference evidence="4" key="1">
    <citation type="submission" date="2016-02" db="EMBL/GenBank/DDBJ databases">
        <title>Draft genome sequence of Microdochium bolleyi, a fungal endophyte of beachgrass.</title>
        <authorList>
            <consortium name="DOE Joint Genome Institute"/>
            <person name="David A.S."/>
            <person name="May G."/>
            <person name="Haridas S."/>
            <person name="Lim J."/>
            <person name="Wang M."/>
            <person name="Labutti K."/>
            <person name="Lipzen A."/>
            <person name="Barry K."/>
            <person name="Grigoriev I.V."/>
        </authorList>
    </citation>
    <scope>NUCLEOTIDE SEQUENCE [LARGE SCALE GENOMIC DNA]</scope>
    <source>
        <strain evidence="4">J235TASD1</strain>
    </source>
</reference>
<evidence type="ECO:0000259" key="2">
    <source>
        <dbReference type="Pfam" id="PF25794"/>
    </source>
</evidence>
<proteinExistence type="predicted"/>
<accession>A0A136J6C5</accession>
<dbReference type="InterPro" id="IPR036890">
    <property type="entry name" value="HATPase_C_sf"/>
</dbReference>
<feature type="region of interest" description="Disordered" evidence="1">
    <location>
        <begin position="1429"/>
        <end position="1492"/>
    </location>
</feature>
<dbReference type="STRING" id="196109.A0A136J6C5"/>
<dbReference type="PANTHER" id="PTHR47839">
    <property type="entry name" value="DOMAIN PROTEIN, PUTATIVE (AFU_ORTHOLOGUE AFUA_6G04830)-RELATED"/>
    <property type="match status" value="1"/>
</dbReference>
<feature type="domain" description="Sacsin/Nov" evidence="2">
    <location>
        <begin position="27"/>
        <end position="148"/>
    </location>
</feature>
<evidence type="ECO:0000313" key="3">
    <source>
        <dbReference type="EMBL" id="KXJ92735.1"/>
    </source>
</evidence>
<dbReference type="Gene3D" id="3.30.565.10">
    <property type="entry name" value="Histidine kinase-like ATPase, C-terminal domain"/>
    <property type="match status" value="1"/>
</dbReference>
<dbReference type="Pfam" id="PF12449">
    <property type="entry name" value="DUF3684"/>
    <property type="match status" value="1"/>
</dbReference>
<dbReference type="EMBL" id="KQ964248">
    <property type="protein sequence ID" value="KXJ92735.1"/>
    <property type="molecule type" value="Genomic_DNA"/>
</dbReference>
<dbReference type="SUPFAM" id="SSF55874">
    <property type="entry name" value="ATPase domain of HSP90 chaperone/DNA topoisomerase II/histidine kinase"/>
    <property type="match status" value="1"/>
</dbReference>
<dbReference type="InParanoid" id="A0A136J6C5"/>
<feature type="compositionally biased region" description="Polar residues" evidence="1">
    <location>
        <begin position="1743"/>
        <end position="1752"/>
    </location>
</feature>
<dbReference type="OrthoDB" id="10031156at2759"/>
<dbReference type="Pfam" id="PF25794">
    <property type="entry name" value="SACS"/>
    <property type="match status" value="1"/>
</dbReference>
<organism evidence="3 4">
    <name type="scientific">Microdochium bolleyi</name>
    <dbReference type="NCBI Taxonomy" id="196109"/>
    <lineage>
        <taxon>Eukaryota</taxon>
        <taxon>Fungi</taxon>
        <taxon>Dikarya</taxon>
        <taxon>Ascomycota</taxon>
        <taxon>Pezizomycotina</taxon>
        <taxon>Sordariomycetes</taxon>
        <taxon>Xylariomycetidae</taxon>
        <taxon>Xylariales</taxon>
        <taxon>Microdochiaceae</taxon>
        <taxon>Microdochium</taxon>
    </lineage>
</organism>
<dbReference type="InterPro" id="IPR022155">
    <property type="entry name" value="DUF3684"/>
</dbReference>
<evidence type="ECO:0000256" key="1">
    <source>
        <dbReference type="SAM" id="MobiDB-lite"/>
    </source>
</evidence>
<feature type="compositionally biased region" description="Pro residues" evidence="1">
    <location>
        <begin position="1757"/>
        <end position="1773"/>
    </location>
</feature>
<dbReference type="InterPro" id="IPR058210">
    <property type="entry name" value="SACS/Nov_dom"/>
</dbReference>
<sequence>MDYAKLRAAALRSGEDEEAVTVDTRALIDKVLARYSGEWTTLRELIQNAADAQATTVKIKWETLPSTQVPLPATTDRSELLKHVLTNHTLKRLVVQNNGQPFTKTDWGRLKRIAEGNPDETKIGAFGVGFYSVFADCEDPFVSSGSEAMAFYWKGNALFTRKLQLPPEECTPNTAFVLDYRNTTTTLPNLLSVSQFLATSLTFVALERIEFWIDDYQILGLDKKASPSSDVALSRDVETTTKERLMKVQSVSRSSAQIDATYMSAIGWKPQAASASKGNESYGFGNSEMPSLRSFFSRLTTNATTSRTTKAAKEDKAAQDLIAEDITKLSIATIFLRVTTAAIKTSVTSSFSTELERATKKPPPKIAKLSILTSSYDETQASSQPDNSAAVTKATDVFASVLPGRKPGGRIFIGFPTTQTTGAGMHISAPSVIPTVEREAIDLNARWVRTWNIEMLRAAGIMTRLAFTNEMDELHHKLQRALKASGASRFSPEIIAKHMPEALHILKAFTFGDSTPNGHVSQIIEEAFWTSYKKPHIEVYSTQGVLPTTKVRLGTPELASFVDGIPIIPADLKEIRFVQKLIDFALLSHITVDDVRTELADKPLDRAQLVNFVQWAGRKAIEGELDPASKNRLLDVAIAVISDGEGAQGDIIALGSIKNYLNPTKIPAGLPVPPTTIPHEFTSKCNYNELQALGWETLEVVPWLRFLLETRSRRSSDLDLTQSAKFSIQILTVLSKGWDNMSQGSKTTVVSLLQAHTVMPTKLGMRKPTDSFFTSVKLFDDLPIIDGCSNLKDKFLTALGVRKTVDLDTIFKRLLNPTQEAGQARWSHVELIKYLASVQSDIPSEDLRKLTESRICPADGEALPDGETKTGPPLYKVSELFEPRGPLRELKVKILQWPAGGLRPGTPEAKFLTRLGLRPYPTVAELVDMMASSDPSLRSNAMDYFIKFHVTNHYSSFNIGMSTSAFLPVEGNPKKAATPSGCFSNPNAAVLGFDILKSDLLPHALKFGVAADPPIAECVARLLRGPPQTQGDATVLFTYFSTRLNELSDNIVLRLRDSPIVPVTRRSRISENSSSAKNRNIHHLTPRNCYLGNSVVYGDIFDFVDFGSSANTFLYKCGSKTEPTKLEIAHLAAEEPAKLLSVLQSPEKYLNLLRLLAEDMATLKRDKDLWRKMKVSQFLLAFKEINQSSKEKELEPEEEEAPIRHYQLAAAPQVVILDDYISYRLFKDHLMCAPEEDKLELFYLALGCPTLSSTVQEDLRIGVVSQKQEGAVWLRKHVLERAKLFLHEYARHSQDAIKHDAKWLEKNLSVEVVQSIALRRSLRGLGQSHLEKRSAASAKCPGGYVLYVAAESSRPDMYQVGQAICMLILNRPGQQAYLFFEPFLKLDLLDLRGRGYNVDRILRAKAAEARIAEEERRKALDEEQARIRQREQEFKQQTQSAAPVAREQNKTPPPRMPGGFHDSPDNANRSPDDLLHSARPPQPLPSAPAQKGKGLFQSFSKRFGFDTSSDAQESLNKFVNSGPEPLKLPPSGPSGSGSKPTPDGQVTNPAVVQQNLLNAIKSTRAHDSSQLFSPPTTQEVKEQATYCDDTAGKDLEFAAESSNSMRVFIARDVSMSIPELLKAHHRDINAFAVLLREVGDIYSIPAASLHIFYDHTGNTIAFNRDGSVFCNLRFYLQLHGTKAANGEGRAEAAVYWWVVLAHELSHNIVKAHNSDHSFYTESFVQQYFPRMMVRVSEYMGLSSTTAPPTQSNASPSGAPPLPRGAPPPYKEAL</sequence>
<name>A0A136J6C5_9PEZI</name>
<gene>
    <name evidence="3" type="ORF">Micbo1qcDRAFT_133094</name>
</gene>
<protein>
    <submittedName>
        <fullName evidence="3">Neutral zinc metallopeptidase</fullName>
    </submittedName>
</protein>
<dbReference type="PANTHER" id="PTHR47839:SF1">
    <property type="entry name" value="DOMAIN PROTEIN, PUTATIVE (AFU_ORTHOLOGUE AFUA_6G04830)-RELATED"/>
    <property type="match status" value="1"/>
</dbReference>
<evidence type="ECO:0000313" key="4">
    <source>
        <dbReference type="Proteomes" id="UP000070501"/>
    </source>
</evidence>